<organism evidence="1 2">
    <name type="scientific">Cichorium intybus</name>
    <name type="common">Chicory</name>
    <dbReference type="NCBI Taxonomy" id="13427"/>
    <lineage>
        <taxon>Eukaryota</taxon>
        <taxon>Viridiplantae</taxon>
        <taxon>Streptophyta</taxon>
        <taxon>Embryophyta</taxon>
        <taxon>Tracheophyta</taxon>
        <taxon>Spermatophyta</taxon>
        <taxon>Magnoliopsida</taxon>
        <taxon>eudicotyledons</taxon>
        <taxon>Gunneridae</taxon>
        <taxon>Pentapetalae</taxon>
        <taxon>asterids</taxon>
        <taxon>campanulids</taxon>
        <taxon>Asterales</taxon>
        <taxon>Asteraceae</taxon>
        <taxon>Cichorioideae</taxon>
        <taxon>Cichorieae</taxon>
        <taxon>Cichoriinae</taxon>
        <taxon>Cichorium</taxon>
    </lineage>
</organism>
<name>A0ACB9BQM2_CICIN</name>
<evidence type="ECO:0000313" key="2">
    <source>
        <dbReference type="Proteomes" id="UP001055811"/>
    </source>
</evidence>
<evidence type="ECO:0000313" key="1">
    <source>
        <dbReference type="EMBL" id="KAI3724209.1"/>
    </source>
</evidence>
<proteinExistence type="predicted"/>
<gene>
    <name evidence="1" type="ORF">L2E82_35979</name>
</gene>
<comment type="caution">
    <text evidence="1">The sequence shown here is derived from an EMBL/GenBank/DDBJ whole genome shotgun (WGS) entry which is preliminary data.</text>
</comment>
<keyword evidence="2" id="KW-1185">Reference proteome</keyword>
<reference evidence="1 2" key="2">
    <citation type="journal article" date="2022" name="Mol. Ecol. Resour.">
        <title>The genomes of chicory, endive, great burdock and yacon provide insights into Asteraceae paleo-polyploidization history and plant inulin production.</title>
        <authorList>
            <person name="Fan W."/>
            <person name="Wang S."/>
            <person name="Wang H."/>
            <person name="Wang A."/>
            <person name="Jiang F."/>
            <person name="Liu H."/>
            <person name="Zhao H."/>
            <person name="Xu D."/>
            <person name="Zhang Y."/>
        </authorList>
    </citation>
    <scope>NUCLEOTIDE SEQUENCE [LARGE SCALE GENOMIC DNA]</scope>
    <source>
        <strain evidence="2">cv. Punajuju</strain>
        <tissue evidence="1">Leaves</tissue>
    </source>
</reference>
<reference evidence="2" key="1">
    <citation type="journal article" date="2022" name="Mol. Ecol. Resour.">
        <title>The genomes of chicory, endive, great burdock and yacon provide insights into Asteraceae palaeo-polyploidization history and plant inulin production.</title>
        <authorList>
            <person name="Fan W."/>
            <person name="Wang S."/>
            <person name="Wang H."/>
            <person name="Wang A."/>
            <person name="Jiang F."/>
            <person name="Liu H."/>
            <person name="Zhao H."/>
            <person name="Xu D."/>
            <person name="Zhang Y."/>
        </authorList>
    </citation>
    <scope>NUCLEOTIDE SEQUENCE [LARGE SCALE GENOMIC DNA]</scope>
    <source>
        <strain evidence="2">cv. Punajuju</strain>
    </source>
</reference>
<dbReference type="EMBL" id="CM042014">
    <property type="protein sequence ID" value="KAI3724209.1"/>
    <property type="molecule type" value="Genomic_DNA"/>
</dbReference>
<protein>
    <submittedName>
        <fullName evidence="1">Uncharacterized protein</fullName>
    </submittedName>
</protein>
<accession>A0ACB9BQM2</accession>
<sequence length="407" mass="46265">MVPVQMTQPAVQLASIDEDRSLSQHKQQEIKISVDSEGRSKPCPDLFNGSRKDYITIGIPLYEASIKGDWKTAKEILDKRPELVSWTPENRGSLLLRCVESDMFDIALKIVQHHRELGNIELVLGDLARKTYVFAATDNIFRRTFDCIFNPRFQALKKKCKANALEVLRIIWKNIVEKPRNEIDDIIRGPPDPPSNDKPPPDKEEQTTELLKRMSKGIEKMSVQIQTLVQQSAPVEIQNVVKEHAPVVRPNVPVQVNADIKYSSRIIFAAAEWGNTRFIVELIRQYPELICKVDDDNLSIFHTAVQHRRVDIYNLLYEIGSMKDLITPLKDKNGNNMLHLVGESAKTTLVNNVSGVALQMQREILWFNEVALFRPIPKGVEMDTDSYLLVCYHAGSPICYVAISIVV</sequence>
<dbReference type="Proteomes" id="UP001055811">
    <property type="component" value="Linkage Group LG06"/>
</dbReference>